<dbReference type="Proteomes" id="UP000317550">
    <property type="component" value="Chromosome"/>
</dbReference>
<dbReference type="InterPro" id="IPR008984">
    <property type="entry name" value="SMAD_FHA_dom_sf"/>
</dbReference>
<evidence type="ECO:0000313" key="3">
    <source>
        <dbReference type="EMBL" id="QDQ26156.1"/>
    </source>
</evidence>
<dbReference type="KEGG" id="cari:FNU76_07180"/>
<dbReference type="Pfam" id="PF00498">
    <property type="entry name" value="FHA"/>
    <property type="match status" value="1"/>
</dbReference>
<feature type="transmembrane region" description="Helical" evidence="1">
    <location>
        <begin position="187"/>
        <end position="210"/>
    </location>
</feature>
<feature type="transmembrane region" description="Helical" evidence="1">
    <location>
        <begin position="119"/>
        <end position="142"/>
    </location>
</feature>
<feature type="transmembrane region" description="Helical" evidence="1">
    <location>
        <begin position="216"/>
        <end position="234"/>
    </location>
</feature>
<proteinExistence type="predicted"/>
<reference evidence="4" key="1">
    <citation type="submission" date="2019-07" db="EMBL/GenBank/DDBJ databases">
        <title>Chitinimonas sp. nov., isolated from Ny-Alesund, arctica soil.</title>
        <authorList>
            <person name="Xu Q."/>
            <person name="Peng F."/>
        </authorList>
    </citation>
    <scope>NUCLEOTIDE SEQUENCE [LARGE SCALE GENOMIC DNA]</scope>
    <source>
        <strain evidence="4">R3-44</strain>
    </source>
</reference>
<name>A0A516SDD0_9NEIS</name>
<evidence type="ECO:0000313" key="4">
    <source>
        <dbReference type="Proteomes" id="UP000317550"/>
    </source>
</evidence>
<dbReference type="RefSeq" id="WP_144277555.1">
    <property type="nucleotide sequence ID" value="NZ_CP041730.1"/>
</dbReference>
<dbReference type="SUPFAM" id="SSF49879">
    <property type="entry name" value="SMAD/FHA domain"/>
    <property type="match status" value="1"/>
</dbReference>
<keyword evidence="1" id="KW-1133">Transmembrane helix</keyword>
<feature type="domain" description="FHA" evidence="2">
    <location>
        <begin position="28"/>
        <end position="91"/>
    </location>
</feature>
<dbReference type="OrthoDB" id="9815925at2"/>
<organism evidence="3 4">
    <name type="scientific">Chitinimonas arctica</name>
    <dbReference type="NCBI Taxonomy" id="2594795"/>
    <lineage>
        <taxon>Bacteria</taxon>
        <taxon>Pseudomonadati</taxon>
        <taxon>Pseudomonadota</taxon>
        <taxon>Betaproteobacteria</taxon>
        <taxon>Neisseriales</taxon>
        <taxon>Chitinibacteraceae</taxon>
        <taxon>Chitinimonas</taxon>
    </lineage>
</organism>
<evidence type="ECO:0000259" key="2">
    <source>
        <dbReference type="Pfam" id="PF00498"/>
    </source>
</evidence>
<dbReference type="AlphaFoldDB" id="A0A516SDD0"/>
<feature type="transmembrane region" description="Helical" evidence="1">
    <location>
        <begin position="246"/>
        <end position="265"/>
    </location>
</feature>
<keyword evidence="1" id="KW-0472">Membrane</keyword>
<dbReference type="CDD" id="cd00060">
    <property type="entry name" value="FHA"/>
    <property type="match status" value="1"/>
</dbReference>
<dbReference type="Gene3D" id="2.60.200.20">
    <property type="match status" value="1"/>
</dbReference>
<keyword evidence="4" id="KW-1185">Reference proteome</keyword>
<keyword evidence="1" id="KW-0812">Transmembrane</keyword>
<feature type="transmembrane region" description="Helical" evidence="1">
    <location>
        <begin position="154"/>
        <end position="175"/>
    </location>
</feature>
<dbReference type="EMBL" id="CP041730">
    <property type="protein sequence ID" value="QDQ26156.1"/>
    <property type="molecule type" value="Genomic_DNA"/>
</dbReference>
<sequence length="315" mass="34616">MSAVIFIEELDRAGRVERRQRVAADHLTLGRGYDTEVILDDPLVAPHHLQVELLPEGRLRVRVVDSDHPCAIGGQWGEGGEIGPDDIVQIGHTRLRFRTPGYQVANAPRRSMRDWLQLFGLKGLDWALLALVVCTVGIEYWLVDTETRGVSPLLLSMASMGAAMLVWAGFWSLLSRLLVKHFEFHRHLALCAAALLCVQFADWLLVPLGLVWLPDWLPWLAIVATAVALLFGHLRLCAHGDRGPATLAAVLALAGGGIGGLDWYIDAHRQNSEIPADVRIVPLPSNWLPTTSSDAFFDRAKTLGKEADDAAKALD</sequence>
<evidence type="ECO:0000256" key="1">
    <source>
        <dbReference type="SAM" id="Phobius"/>
    </source>
</evidence>
<accession>A0A516SDD0</accession>
<dbReference type="InterPro" id="IPR000253">
    <property type="entry name" value="FHA_dom"/>
</dbReference>
<gene>
    <name evidence="3" type="ORF">FNU76_07180</name>
</gene>
<protein>
    <submittedName>
        <fullName evidence="3">FHA domain-containing protein</fullName>
    </submittedName>
</protein>